<keyword evidence="13" id="KW-1185">Reference proteome</keyword>
<proteinExistence type="inferred from homology"/>
<evidence type="ECO:0000256" key="2">
    <source>
        <dbReference type="ARBA" id="ARBA00004733"/>
    </source>
</evidence>
<reference evidence="12 13" key="1">
    <citation type="journal article" date="2019" name="Int. J. Syst. Evol. Microbiol.">
        <title>The Global Catalogue of Microorganisms (GCM) 10K type strain sequencing project: providing services to taxonomists for standard genome sequencing and annotation.</title>
        <authorList>
            <consortium name="The Broad Institute Genomics Platform"/>
            <consortium name="The Broad Institute Genome Sequencing Center for Infectious Disease"/>
            <person name="Wu L."/>
            <person name="Ma J."/>
        </authorList>
    </citation>
    <scope>NUCLEOTIDE SEQUENCE [LARGE SCALE GENOMIC DNA]</scope>
    <source>
        <strain evidence="12 13">SYNS20</strain>
    </source>
</reference>
<dbReference type="GeneID" id="81210837"/>
<dbReference type="EMBL" id="JBHSWX010000012">
    <property type="protein sequence ID" value="MFC6787700.1"/>
    <property type="molecule type" value="Genomic_DNA"/>
</dbReference>
<sequence length="286" mass="29631">MSDDAAADRVAAAFADGPAFVPYLAVGDPDYESSLAYVEALAEGGADVIELGLPFSEPIAEGPTIQNAVVRALEAGMTPTRFFEFVEEVDVDVPLVCMTYYNLIYQFGSEPGPRPFVEKAAEVGLSGFVVPDLPAEEAGPLRAACDEFGLHLISIVAPTTDEARLEKLVGVSSGYLYVQARLGVTGASSSVSDQTGESLARLSGVALPKAVGFGISSGEQAATIVEAGADGIIVGSALVDIVADGHERGASTESVAERLETKARELKQGAVDGYGRRTPTPEGTSD</sequence>
<evidence type="ECO:0000256" key="4">
    <source>
        <dbReference type="ARBA" id="ARBA00022605"/>
    </source>
</evidence>
<evidence type="ECO:0000256" key="8">
    <source>
        <dbReference type="ARBA" id="ARBA00049047"/>
    </source>
</evidence>
<protein>
    <recommendedName>
        <fullName evidence="9">Tryptophan synthase alpha chain</fullName>
        <ecNumber evidence="9">4.2.1.20</ecNumber>
    </recommendedName>
</protein>
<dbReference type="RefSeq" id="WP_284061845.1">
    <property type="nucleotide sequence ID" value="NZ_CP126158.1"/>
</dbReference>
<name>A0ABD5TJH4_9EURY</name>
<keyword evidence="5 9" id="KW-0822">Tryptophan biosynthesis</keyword>
<comment type="similarity">
    <text evidence="9 10">Belongs to the TrpA family.</text>
</comment>
<keyword evidence="4 9" id="KW-0028">Amino-acid biosynthesis</keyword>
<dbReference type="HAMAP" id="MF_00131">
    <property type="entry name" value="Trp_synth_alpha"/>
    <property type="match status" value="1"/>
</dbReference>
<comment type="function">
    <text evidence="1 9">The alpha subunit is responsible for the aldol cleavage of indoleglycerol phosphate to indole and glyceraldehyde 3-phosphate.</text>
</comment>
<feature type="active site" description="Proton acceptor" evidence="9">
    <location>
        <position position="50"/>
    </location>
</feature>
<feature type="region of interest" description="Disordered" evidence="11">
    <location>
        <begin position="266"/>
        <end position="286"/>
    </location>
</feature>
<dbReference type="PANTHER" id="PTHR43406">
    <property type="entry name" value="TRYPTOPHAN SYNTHASE, ALPHA CHAIN"/>
    <property type="match status" value="1"/>
</dbReference>
<evidence type="ECO:0000256" key="7">
    <source>
        <dbReference type="ARBA" id="ARBA00023239"/>
    </source>
</evidence>
<evidence type="ECO:0000256" key="10">
    <source>
        <dbReference type="RuleBase" id="RU003662"/>
    </source>
</evidence>
<evidence type="ECO:0000256" key="3">
    <source>
        <dbReference type="ARBA" id="ARBA00011270"/>
    </source>
</evidence>
<dbReference type="CDD" id="cd04724">
    <property type="entry name" value="Tryptophan_synthase_alpha"/>
    <property type="match status" value="1"/>
</dbReference>
<dbReference type="PROSITE" id="PS00167">
    <property type="entry name" value="TRP_SYNTHASE_ALPHA"/>
    <property type="match status" value="1"/>
</dbReference>
<dbReference type="InterPro" id="IPR011060">
    <property type="entry name" value="RibuloseP-bd_barrel"/>
</dbReference>
<evidence type="ECO:0000256" key="11">
    <source>
        <dbReference type="SAM" id="MobiDB-lite"/>
    </source>
</evidence>
<evidence type="ECO:0000313" key="12">
    <source>
        <dbReference type="EMBL" id="MFC6787700.1"/>
    </source>
</evidence>
<keyword evidence="6 9" id="KW-0057">Aromatic amino acid biosynthesis</keyword>
<evidence type="ECO:0000256" key="1">
    <source>
        <dbReference type="ARBA" id="ARBA00003365"/>
    </source>
</evidence>
<dbReference type="InterPro" id="IPR013785">
    <property type="entry name" value="Aldolase_TIM"/>
</dbReference>
<evidence type="ECO:0000256" key="9">
    <source>
        <dbReference type="HAMAP-Rule" id="MF_00131"/>
    </source>
</evidence>
<comment type="catalytic activity">
    <reaction evidence="8 9">
        <text>(1S,2R)-1-C-(indol-3-yl)glycerol 3-phosphate + L-serine = D-glyceraldehyde 3-phosphate + L-tryptophan + H2O</text>
        <dbReference type="Rhea" id="RHEA:10532"/>
        <dbReference type="ChEBI" id="CHEBI:15377"/>
        <dbReference type="ChEBI" id="CHEBI:33384"/>
        <dbReference type="ChEBI" id="CHEBI:57912"/>
        <dbReference type="ChEBI" id="CHEBI:58866"/>
        <dbReference type="ChEBI" id="CHEBI:59776"/>
        <dbReference type="EC" id="4.2.1.20"/>
    </reaction>
</comment>
<dbReference type="GO" id="GO:0004834">
    <property type="term" value="F:tryptophan synthase activity"/>
    <property type="evidence" value="ECO:0007669"/>
    <property type="project" value="UniProtKB-UniRule"/>
</dbReference>
<evidence type="ECO:0000256" key="6">
    <source>
        <dbReference type="ARBA" id="ARBA00023141"/>
    </source>
</evidence>
<dbReference type="EC" id="4.2.1.20" evidence="9"/>
<evidence type="ECO:0000256" key="5">
    <source>
        <dbReference type="ARBA" id="ARBA00022822"/>
    </source>
</evidence>
<comment type="subunit">
    <text evidence="3 9">Tetramer of two alpha and two beta chains.</text>
</comment>
<organism evidence="12 13">
    <name type="scientific">Halobaculum halobium</name>
    <dbReference type="NCBI Taxonomy" id="3032281"/>
    <lineage>
        <taxon>Archaea</taxon>
        <taxon>Methanobacteriati</taxon>
        <taxon>Methanobacteriota</taxon>
        <taxon>Stenosarchaea group</taxon>
        <taxon>Halobacteria</taxon>
        <taxon>Halobacteriales</taxon>
        <taxon>Haloferacaceae</taxon>
        <taxon>Halobaculum</taxon>
    </lineage>
</organism>
<dbReference type="InterPro" id="IPR018204">
    <property type="entry name" value="Trp_synthase_alpha_AS"/>
</dbReference>
<comment type="caution">
    <text evidence="12">The sequence shown here is derived from an EMBL/GenBank/DDBJ whole genome shotgun (WGS) entry which is preliminary data.</text>
</comment>
<comment type="pathway">
    <text evidence="2 9">Amino-acid biosynthesis; L-tryptophan biosynthesis; L-tryptophan from chorismate: step 5/5.</text>
</comment>
<dbReference type="Proteomes" id="UP001596443">
    <property type="component" value="Unassembled WGS sequence"/>
</dbReference>
<dbReference type="Gene3D" id="3.20.20.70">
    <property type="entry name" value="Aldolase class I"/>
    <property type="match status" value="1"/>
</dbReference>
<keyword evidence="7 9" id="KW-0456">Lyase</keyword>
<gene>
    <name evidence="9 12" type="primary">trpA</name>
    <name evidence="12" type="ORF">ACFQFD_17335</name>
</gene>
<dbReference type="InterPro" id="IPR002028">
    <property type="entry name" value="Trp_synthase_suA"/>
</dbReference>
<dbReference type="PANTHER" id="PTHR43406:SF1">
    <property type="entry name" value="TRYPTOPHAN SYNTHASE ALPHA CHAIN, CHLOROPLASTIC"/>
    <property type="match status" value="1"/>
</dbReference>
<dbReference type="Pfam" id="PF00290">
    <property type="entry name" value="Trp_syntA"/>
    <property type="match status" value="1"/>
</dbReference>
<accession>A0ABD5TJH4</accession>
<dbReference type="SUPFAM" id="SSF51366">
    <property type="entry name" value="Ribulose-phoshate binding barrel"/>
    <property type="match status" value="1"/>
</dbReference>
<dbReference type="NCBIfam" id="TIGR00262">
    <property type="entry name" value="trpA"/>
    <property type="match status" value="1"/>
</dbReference>
<feature type="active site" description="Proton acceptor" evidence="9">
    <location>
        <position position="61"/>
    </location>
</feature>
<dbReference type="AlphaFoldDB" id="A0ABD5TJH4"/>
<evidence type="ECO:0000313" key="13">
    <source>
        <dbReference type="Proteomes" id="UP001596443"/>
    </source>
</evidence>
<dbReference type="FunFam" id="3.20.20.70:FF:000037">
    <property type="entry name" value="Tryptophan synthase alpha chain"/>
    <property type="match status" value="1"/>
</dbReference>